<dbReference type="Proteomes" id="UP001651158">
    <property type="component" value="Unassembled WGS sequence"/>
</dbReference>
<protein>
    <submittedName>
        <fullName evidence="1">Uncharacterized protein</fullName>
    </submittedName>
</protein>
<evidence type="ECO:0000313" key="2">
    <source>
        <dbReference type="Proteomes" id="UP001651158"/>
    </source>
</evidence>
<organism evidence="1 2">
    <name type="scientific">Taenia crassiceps</name>
    <dbReference type="NCBI Taxonomy" id="6207"/>
    <lineage>
        <taxon>Eukaryota</taxon>
        <taxon>Metazoa</taxon>
        <taxon>Spiralia</taxon>
        <taxon>Lophotrochozoa</taxon>
        <taxon>Platyhelminthes</taxon>
        <taxon>Cestoda</taxon>
        <taxon>Eucestoda</taxon>
        <taxon>Cyclophyllidea</taxon>
        <taxon>Taeniidae</taxon>
        <taxon>Taenia</taxon>
    </lineage>
</organism>
<dbReference type="Pfam" id="PF05596">
    <property type="entry name" value="Taeniidae_ag"/>
    <property type="match status" value="1"/>
</dbReference>
<keyword evidence="2" id="KW-1185">Reference proteome</keyword>
<comment type="caution">
    <text evidence="1">The sequence shown here is derived from an EMBL/GenBank/DDBJ whole genome shotgun (WGS) entry which is preliminary data.</text>
</comment>
<reference evidence="1 2" key="1">
    <citation type="journal article" date="2022" name="Front. Cell. Infect. Microbiol.">
        <title>The Genomes of Two Strains of Taenia crassiceps the Animal Model for the Study of Human Cysticercosis.</title>
        <authorList>
            <person name="Bobes R.J."/>
            <person name="Estrada K."/>
            <person name="Rios-Valencia D.G."/>
            <person name="Calderon-Gallegos A."/>
            <person name="de la Torre P."/>
            <person name="Carrero J.C."/>
            <person name="Sanchez-Flores A."/>
            <person name="Laclette J.P."/>
        </authorList>
    </citation>
    <scope>NUCLEOTIDE SEQUENCE [LARGE SCALE GENOMIC DNA]</scope>
    <source>
        <strain evidence="1">WFUcys</strain>
    </source>
</reference>
<sequence length="76" mass="8368">MYVVRPSVLSPSLSEFSKSLGLLGAIREIKKFLSTTPEGQRVAKALNQLKHAALEARKGVRTLLSIYLKGLLTEDQ</sequence>
<proteinExistence type="predicted"/>
<name>A0ABR4Q6L9_9CEST</name>
<dbReference type="EMBL" id="JAKROA010000009">
    <property type="protein sequence ID" value="KAL5105274.1"/>
    <property type="molecule type" value="Genomic_DNA"/>
</dbReference>
<accession>A0ABR4Q6L9</accession>
<dbReference type="InterPro" id="IPR008860">
    <property type="entry name" value="Taeniidae_ag"/>
</dbReference>
<evidence type="ECO:0000313" key="1">
    <source>
        <dbReference type="EMBL" id="KAL5105274.1"/>
    </source>
</evidence>
<gene>
    <name evidence="1" type="ORF">TcWFU_008312</name>
</gene>